<evidence type="ECO:0000256" key="13">
    <source>
        <dbReference type="ARBA" id="ARBA00023136"/>
    </source>
</evidence>
<evidence type="ECO:0000256" key="14">
    <source>
        <dbReference type="ARBA" id="ARBA00031019"/>
    </source>
</evidence>
<evidence type="ECO:0000256" key="6">
    <source>
        <dbReference type="ARBA" id="ARBA00022660"/>
    </source>
</evidence>
<evidence type="ECO:0000256" key="12">
    <source>
        <dbReference type="ARBA" id="ARBA00023128"/>
    </source>
</evidence>
<feature type="transmembrane region" description="Helical" evidence="16">
    <location>
        <begin position="136"/>
        <end position="155"/>
    </location>
</feature>
<feature type="transmembrane region" description="Helical" evidence="16">
    <location>
        <begin position="12"/>
        <end position="36"/>
    </location>
</feature>
<evidence type="ECO:0000256" key="15">
    <source>
        <dbReference type="ARBA" id="ARBA00049551"/>
    </source>
</evidence>
<keyword evidence="9" id="KW-0249">Electron transport</keyword>
<keyword evidence="5" id="KW-0813">Transport</keyword>
<geneLocation type="mitochondrion" evidence="17"/>
<evidence type="ECO:0000256" key="1">
    <source>
        <dbReference type="ARBA" id="ARBA00004225"/>
    </source>
</evidence>
<evidence type="ECO:0000256" key="16">
    <source>
        <dbReference type="SAM" id="Phobius"/>
    </source>
</evidence>
<dbReference type="GO" id="GO:0008137">
    <property type="term" value="F:NADH dehydrogenase (ubiquinone) activity"/>
    <property type="evidence" value="ECO:0007669"/>
    <property type="project" value="UniProtKB-EC"/>
</dbReference>
<keyword evidence="8" id="KW-1278">Translocase</keyword>
<evidence type="ECO:0000256" key="2">
    <source>
        <dbReference type="ARBA" id="ARBA00005698"/>
    </source>
</evidence>
<feature type="transmembrane region" description="Helical" evidence="16">
    <location>
        <begin position="48"/>
        <end position="67"/>
    </location>
</feature>
<gene>
    <name evidence="17" type="primary">nad6</name>
</gene>
<evidence type="ECO:0000256" key="8">
    <source>
        <dbReference type="ARBA" id="ARBA00022967"/>
    </source>
</evidence>
<evidence type="ECO:0000256" key="7">
    <source>
        <dbReference type="ARBA" id="ARBA00022692"/>
    </source>
</evidence>
<evidence type="ECO:0000256" key="3">
    <source>
        <dbReference type="ARBA" id="ARBA00012944"/>
    </source>
</evidence>
<dbReference type="GO" id="GO:0031966">
    <property type="term" value="C:mitochondrial membrane"/>
    <property type="evidence" value="ECO:0007669"/>
    <property type="project" value="UniProtKB-SubCell"/>
</dbReference>
<evidence type="ECO:0000313" key="17">
    <source>
        <dbReference type="EMBL" id="AXS66218.1"/>
    </source>
</evidence>
<sequence>MISFIMLLTTILSTMFMFMSHPLSFGMILLLQTLLISMMTGLMNSNFWFSYILFLVMVGGMLVLFLYMTSVASNEKFMWSFKLFVNFTLLMIISFTVSMIIDSFLESENIYFQELEKIFQTKKYLNKYLNFPSSPLLFLIISYLLIVMIMVVKMTDSKYGPIRQKF</sequence>
<keyword evidence="13 16" id="KW-0472">Membrane</keyword>
<comment type="subcellular location">
    <subcellularLocation>
        <location evidence="1">Mitochondrion membrane</location>
        <topology evidence="1">Multi-pass membrane protein</topology>
    </subcellularLocation>
</comment>
<evidence type="ECO:0000256" key="11">
    <source>
        <dbReference type="ARBA" id="ARBA00023027"/>
    </source>
</evidence>
<dbReference type="EC" id="7.1.1.2" evidence="3"/>
<evidence type="ECO:0000256" key="9">
    <source>
        <dbReference type="ARBA" id="ARBA00022982"/>
    </source>
</evidence>
<feature type="transmembrane region" description="Helical" evidence="16">
    <location>
        <begin position="79"/>
        <end position="101"/>
    </location>
</feature>
<proteinExistence type="inferred from homology"/>
<dbReference type="AlphaFoldDB" id="A0A346RJH1"/>
<reference evidence="17" key="1">
    <citation type="journal article" date="2018" name="J. ISSAAS">
        <title>The contribution of mitochondrial metagenomics to large-scale data mining and phylogenetic analysis of Coleoptera.</title>
        <authorList>
            <person name="Miller K."/>
            <person name="Linard B."/>
            <person name="Motyka M."/>
            <person name="Bocek M."/>
            <person name="Vogler A.P."/>
        </authorList>
    </citation>
    <scope>NUCLEOTIDE SEQUENCE</scope>
</reference>
<comment type="similarity">
    <text evidence="2">Belongs to the complex I subunit 6 family.</text>
</comment>
<dbReference type="PANTHER" id="PTHR11435:SF1">
    <property type="entry name" value="NADH-UBIQUINONE OXIDOREDUCTASE CHAIN 6"/>
    <property type="match status" value="1"/>
</dbReference>
<evidence type="ECO:0000256" key="10">
    <source>
        <dbReference type="ARBA" id="ARBA00022989"/>
    </source>
</evidence>
<comment type="catalytic activity">
    <reaction evidence="15">
        <text>a ubiquinone + NADH + 5 H(+)(in) = a ubiquinol + NAD(+) + 4 H(+)(out)</text>
        <dbReference type="Rhea" id="RHEA:29091"/>
        <dbReference type="Rhea" id="RHEA-COMP:9565"/>
        <dbReference type="Rhea" id="RHEA-COMP:9566"/>
        <dbReference type="ChEBI" id="CHEBI:15378"/>
        <dbReference type="ChEBI" id="CHEBI:16389"/>
        <dbReference type="ChEBI" id="CHEBI:17976"/>
        <dbReference type="ChEBI" id="CHEBI:57540"/>
        <dbReference type="ChEBI" id="CHEBI:57945"/>
        <dbReference type="EC" id="7.1.1.2"/>
    </reaction>
</comment>
<dbReference type="PANTHER" id="PTHR11435">
    <property type="entry name" value="NADH UBIQUINONE OXIDOREDUCTASE SUBUNIT ND6"/>
    <property type="match status" value="1"/>
</dbReference>
<protein>
    <recommendedName>
        <fullName evidence="4">NADH-ubiquinone oxidoreductase chain 6</fullName>
        <ecNumber evidence="3">7.1.1.2</ecNumber>
    </recommendedName>
    <alternativeName>
        <fullName evidence="14">NADH dehydrogenase subunit 6</fullName>
    </alternativeName>
</protein>
<accession>A0A346RJH1</accession>
<keyword evidence="10 16" id="KW-1133">Transmembrane helix</keyword>
<keyword evidence="12 17" id="KW-0496">Mitochondrion</keyword>
<evidence type="ECO:0000256" key="5">
    <source>
        <dbReference type="ARBA" id="ARBA00022448"/>
    </source>
</evidence>
<organism evidence="17">
    <name type="scientific">Cerambycidae sp. 1 KM-2017</name>
    <dbReference type="NCBI Taxonomy" id="2219286"/>
    <lineage>
        <taxon>Eukaryota</taxon>
        <taxon>Metazoa</taxon>
        <taxon>Ecdysozoa</taxon>
        <taxon>Arthropoda</taxon>
        <taxon>Hexapoda</taxon>
        <taxon>Insecta</taxon>
        <taxon>Pterygota</taxon>
        <taxon>Neoptera</taxon>
        <taxon>Endopterygota</taxon>
        <taxon>Coleoptera</taxon>
        <taxon>Polyphaga</taxon>
        <taxon>Cucujiformia</taxon>
        <taxon>Chrysomeloidea</taxon>
        <taxon>Cerambycidae</taxon>
    </lineage>
</organism>
<keyword evidence="7 16" id="KW-0812">Transmembrane</keyword>
<keyword evidence="6" id="KW-0679">Respiratory chain</keyword>
<keyword evidence="11" id="KW-0520">NAD</keyword>
<dbReference type="EMBL" id="MG193482">
    <property type="protein sequence ID" value="AXS66218.1"/>
    <property type="molecule type" value="Genomic_DNA"/>
</dbReference>
<name>A0A346RJH1_9CUCU</name>
<dbReference type="InterPro" id="IPR050269">
    <property type="entry name" value="ComplexI_Subunit6"/>
</dbReference>
<evidence type="ECO:0000256" key="4">
    <source>
        <dbReference type="ARBA" id="ARBA00021095"/>
    </source>
</evidence>